<evidence type="ECO:0000313" key="2">
    <source>
        <dbReference type="Proteomes" id="UP000177152"/>
    </source>
</evidence>
<dbReference type="InterPro" id="IPR011856">
    <property type="entry name" value="tRNA_endonuc-like_dom_sf"/>
</dbReference>
<evidence type="ECO:0000313" key="1">
    <source>
        <dbReference type="EMBL" id="OGZ95915.1"/>
    </source>
</evidence>
<comment type="caution">
    <text evidence="1">The sequence shown here is derived from an EMBL/GenBank/DDBJ whole genome shotgun (WGS) entry which is preliminary data.</text>
</comment>
<proteinExistence type="predicted"/>
<name>A0A1G2K958_9BACT</name>
<dbReference type="Gene3D" id="3.40.1350.10">
    <property type="match status" value="1"/>
</dbReference>
<dbReference type="GO" id="GO:0003676">
    <property type="term" value="F:nucleic acid binding"/>
    <property type="evidence" value="ECO:0007669"/>
    <property type="project" value="InterPro"/>
</dbReference>
<organism evidence="1 2">
    <name type="scientific">Candidatus Sungbacteria bacterium RIFCSPHIGHO2_01_FULL_47_32</name>
    <dbReference type="NCBI Taxonomy" id="1802264"/>
    <lineage>
        <taxon>Bacteria</taxon>
        <taxon>Candidatus Sungiibacteriota</taxon>
    </lineage>
</organism>
<dbReference type="AlphaFoldDB" id="A0A1G2K958"/>
<evidence type="ECO:0008006" key="3">
    <source>
        <dbReference type="Google" id="ProtNLM"/>
    </source>
</evidence>
<protein>
    <recommendedName>
        <fullName evidence="3">Restriction endonuclease</fullName>
    </recommendedName>
</protein>
<reference evidence="1 2" key="1">
    <citation type="journal article" date="2016" name="Nat. Commun.">
        <title>Thousands of microbial genomes shed light on interconnected biogeochemical processes in an aquifer system.</title>
        <authorList>
            <person name="Anantharaman K."/>
            <person name="Brown C.T."/>
            <person name="Hug L.A."/>
            <person name="Sharon I."/>
            <person name="Castelle C.J."/>
            <person name="Probst A.J."/>
            <person name="Thomas B.C."/>
            <person name="Singh A."/>
            <person name="Wilkins M.J."/>
            <person name="Karaoz U."/>
            <person name="Brodie E.L."/>
            <person name="Williams K.H."/>
            <person name="Hubbard S.S."/>
            <person name="Banfield J.F."/>
        </authorList>
    </citation>
    <scope>NUCLEOTIDE SEQUENCE [LARGE SCALE GENOMIC DNA]</scope>
</reference>
<sequence>MGNNLQIIKERAIEKVLKDILVLRDDVKNLNHKVTPGLTGFYGELLAWKQLRTFFGKRKQGYNVAFGVGASKADIVLHKGNRKVNIEVKTSRLKKEQPGMVYGFAINIKKCKLHPNASYIHPKKGKIKGDFHYFDYLLIVTLSEDLNNPKFYILPRTFLEKNEHSIRNRSKRFSSGSHRVIFIEKEKDPEEITRFDRNLTRNKKKYQNAWHLIKFL</sequence>
<dbReference type="Proteomes" id="UP000177152">
    <property type="component" value="Unassembled WGS sequence"/>
</dbReference>
<dbReference type="EMBL" id="MHQC01000002">
    <property type="protein sequence ID" value="OGZ95915.1"/>
    <property type="molecule type" value="Genomic_DNA"/>
</dbReference>
<gene>
    <name evidence="1" type="ORF">A2633_02420</name>
</gene>
<accession>A0A1G2K958</accession>